<organism evidence="1 3">
    <name type="scientific">Didymodactylos carnosus</name>
    <dbReference type="NCBI Taxonomy" id="1234261"/>
    <lineage>
        <taxon>Eukaryota</taxon>
        <taxon>Metazoa</taxon>
        <taxon>Spiralia</taxon>
        <taxon>Gnathifera</taxon>
        <taxon>Rotifera</taxon>
        <taxon>Eurotatoria</taxon>
        <taxon>Bdelloidea</taxon>
        <taxon>Philodinida</taxon>
        <taxon>Philodinidae</taxon>
        <taxon>Didymodactylos</taxon>
    </lineage>
</organism>
<evidence type="ECO:0000313" key="1">
    <source>
        <dbReference type="EMBL" id="CAF1663684.1"/>
    </source>
</evidence>
<dbReference type="Proteomes" id="UP000663829">
    <property type="component" value="Unassembled WGS sequence"/>
</dbReference>
<evidence type="ECO:0000313" key="3">
    <source>
        <dbReference type="Proteomes" id="UP000663829"/>
    </source>
</evidence>
<dbReference type="EMBL" id="CAJOBC010132522">
    <property type="protein sequence ID" value="CAF4617894.1"/>
    <property type="molecule type" value="Genomic_DNA"/>
</dbReference>
<comment type="caution">
    <text evidence="1">The sequence shown here is derived from an EMBL/GenBank/DDBJ whole genome shotgun (WGS) entry which is preliminary data.</text>
</comment>
<proteinExistence type="predicted"/>
<keyword evidence="3" id="KW-1185">Reference proteome</keyword>
<gene>
    <name evidence="1" type="ORF">GPM918_LOCUS46072</name>
    <name evidence="2" type="ORF">SRO942_LOCUS49436</name>
</gene>
<reference evidence="1" key="1">
    <citation type="submission" date="2021-02" db="EMBL/GenBank/DDBJ databases">
        <authorList>
            <person name="Nowell W R."/>
        </authorList>
    </citation>
    <scope>NUCLEOTIDE SEQUENCE</scope>
</reference>
<sequence length="54" mass="6212">DATLIYLVILTRFEESEALAQTISETQKNEDPQLHLMDSRANTVDRIVEIHDDL</sequence>
<evidence type="ECO:0000313" key="2">
    <source>
        <dbReference type="EMBL" id="CAF4617894.1"/>
    </source>
</evidence>
<feature type="non-terminal residue" evidence="1">
    <location>
        <position position="1"/>
    </location>
</feature>
<dbReference type="AlphaFoldDB" id="A0A816FN62"/>
<dbReference type="EMBL" id="CAJNOQ010057232">
    <property type="protein sequence ID" value="CAF1663684.1"/>
    <property type="molecule type" value="Genomic_DNA"/>
</dbReference>
<accession>A0A816FN62</accession>
<protein>
    <submittedName>
        <fullName evidence="1">Uncharacterized protein</fullName>
    </submittedName>
</protein>
<name>A0A816FN62_9BILA</name>
<dbReference type="Proteomes" id="UP000681722">
    <property type="component" value="Unassembled WGS sequence"/>
</dbReference>